<evidence type="ECO:0000313" key="4">
    <source>
        <dbReference type="EMBL" id="CEF63669.1"/>
    </source>
</evidence>
<evidence type="ECO:0000256" key="1">
    <source>
        <dbReference type="ARBA" id="ARBA00022603"/>
    </source>
</evidence>
<proteinExistence type="predicted"/>
<feature type="domain" description="Methyltransferase type 11" evidence="3">
    <location>
        <begin position="60"/>
        <end position="146"/>
    </location>
</feature>
<dbReference type="EMBL" id="LN609528">
    <property type="protein sequence ID" value="CEF63669.1"/>
    <property type="molecule type" value="Genomic_DNA"/>
</dbReference>
<reference evidence="6" key="2">
    <citation type="submission" date="2020-12" db="UniProtKB">
        <authorList>
            <consortium name="WormBaseParasite"/>
        </authorList>
    </citation>
    <scope>IDENTIFICATION</scope>
</reference>
<dbReference type="GO" id="GO:0005634">
    <property type="term" value="C:nucleus"/>
    <property type="evidence" value="ECO:0007669"/>
    <property type="project" value="TreeGrafter"/>
</dbReference>
<dbReference type="Proteomes" id="UP000035682">
    <property type="component" value="Unplaced"/>
</dbReference>
<evidence type="ECO:0000313" key="5">
    <source>
        <dbReference type="Proteomes" id="UP000035682"/>
    </source>
</evidence>
<dbReference type="OrthoDB" id="271595at2759"/>
<protein>
    <submittedName>
        <fullName evidence="4 6">Alkylated DNA repair protein alkB homolog 8</fullName>
    </submittedName>
</protein>
<dbReference type="WormBase" id="SRAE_1000192700">
    <property type="protein sequence ID" value="SRP01876"/>
    <property type="gene ID" value="WBGene00258539"/>
</dbReference>
<dbReference type="PANTHER" id="PTHR13069:SF37">
    <property type="entry name" value="FIRE DANCER"/>
    <property type="match status" value="1"/>
</dbReference>
<dbReference type="PANTHER" id="PTHR13069">
    <property type="entry name" value="ALKYLATED DNA REPAIR PROTEIN ALKB HOMOLOG 8"/>
    <property type="match status" value="1"/>
</dbReference>
<evidence type="ECO:0000259" key="3">
    <source>
        <dbReference type="Pfam" id="PF08241"/>
    </source>
</evidence>
<dbReference type="GO" id="GO:0030488">
    <property type="term" value="P:tRNA methylation"/>
    <property type="evidence" value="ECO:0007669"/>
    <property type="project" value="TreeGrafter"/>
</dbReference>
<dbReference type="GeneID" id="36376034"/>
<keyword evidence="5" id="KW-1185">Reference proteome</keyword>
<name>A0A090MWE6_STRRB</name>
<dbReference type="WBParaSite" id="SRAE_1000192700.1">
    <property type="protein sequence ID" value="SRAE_1000192700.1"/>
    <property type="gene ID" value="WBGene00258539"/>
</dbReference>
<dbReference type="OMA" id="SCYFIGC"/>
<evidence type="ECO:0000256" key="2">
    <source>
        <dbReference type="ARBA" id="ARBA00022679"/>
    </source>
</evidence>
<dbReference type="SUPFAM" id="SSF53335">
    <property type="entry name" value="S-adenosyl-L-methionine-dependent methyltransferases"/>
    <property type="match status" value="1"/>
</dbReference>
<dbReference type="GO" id="GO:0008757">
    <property type="term" value="F:S-adenosylmethionine-dependent methyltransferase activity"/>
    <property type="evidence" value="ECO:0007669"/>
    <property type="project" value="InterPro"/>
</dbReference>
<dbReference type="CDD" id="cd02440">
    <property type="entry name" value="AdoMet_MTases"/>
    <property type="match status" value="1"/>
</dbReference>
<dbReference type="AlphaFoldDB" id="A0A090MWE6"/>
<sequence length="252" mass="28975">MTSPNIAIPKEDDKGRLLEASYVQDVYENIAEHFDKTRYSQWKAVNEFLSSLQPYSLVYDIGCGNGKYLIREDNLIKIGSDLCFNLCQIASNKGCQVLQADILKLPFLSESADAVISIAVIHHLSTNTRRQEAVRQIAKILKVGGRGCITVWAMNQKGSRYEIMRSNKIDEEIIDNKEDESDDILRIHSGKQFKQQDMLVPWKKDGDNQFLRYYHVFVENELENLIHSVEGLKVQECILEQGNWIVIFEKVF</sequence>
<dbReference type="Pfam" id="PF08241">
    <property type="entry name" value="Methyltransf_11"/>
    <property type="match status" value="1"/>
</dbReference>
<dbReference type="InterPro" id="IPR013216">
    <property type="entry name" value="Methyltransf_11"/>
</dbReference>
<dbReference type="GO" id="GO:0106335">
    <property type="term" value="F:tRNA (5-carboxymethyluridine(34)-5-O)-methyltransferase activity"/>
    <property type="evidence" value="ECO:0007669"/>
    <property type="project" value="TreeGrafter"/>
</dbReference>
<keyword evidence="1" id="KW-0489">Methyltransferase</keyword>
<dbReference type="RefSeq" id="XP_024502870.1">
    <property type="nucleotide sequence ID" value="XM_024648944.1"/>
</dbReference>
<organism evidence="4">
    <name type="scientific">Strongyloides ratti</name>
    <name type="common">Parasitic roundworm</name>
    <dbReference type="NCBI Taxonomy" id="34506"/>
    <lineage>
        <taxon>Eukaryota</taxon>
        <taxon>Metazoa</taxon>
        <taxon>Ecdysozoa</taxon>
        <taxon>Nematoda</taxon>
        <taxon>Chromadorea</taxon>
        <taxon>Rhabditida</taxon>
        <taxon>Tylenchina</taxon>
        <taxon>Panagrolaimomorpha</taxon>
        <taxon>Strongyloidoidea</taxon>
        <taxon>Strongyloididae</taxon>
        <taxon>Strongyloides</taxon>
    </lineage>
</organism>
<dbReference type="eggNOG" id="KOG1331">
    <property type="taxonomic scope" value="Eukaryota"/>
</dbReference>
<keyword evidence="2" id="KW-0808">Transferase</keyword>
<evidence type="ECO:0000313" key="6">
    <source>
        <dbReference type="WBParaSite" id="SRAE_1000192700.1"/>
    </source>
</evidence>
<dbReference type="GO" id="GO:0005737">
    <property type="term" value="C:cytoplasm"/>
    <property type="evidence" value="ECO:0007669"/>
    <property type="project" value="TreeGrafter"/>
</dbReference>
<dbReference type="STRING" id="34506.A0A090MWE6"/>
<dbReference type="CTD" id="36376034"/>
<accession>A0A090MWE6</accession>
<evidence type="ECO:0000313" key="7">
    <source>
        <dbReference type="WormBase" id="SRAE_1000192700"/>
    </source>
</evidence>
<reference evidence="4 5" key="1">
    <citation type="submission" date="2014-09" db="EMBL/GenBank/DDBJ databases">
        <authorList>
            <person name="Martin A.A."/>
        </authorList>
    </citation>
    <scope>NUCLEOTIDE SEQUENCE</scope>
    <source>
        <strain evidence="5">ED321</strain>
        <strain evidence="4">ED321 Heterogonic</strain>
    </source>
</reference>
<dbReference type="GO" id="GO:0000049">
    <property type="term" value="F:tRNA binding"/>
    <property type="evidence" value="ECO:0007669"/>
    <property type="project" value="TreeGrafter"/>
</dbReference>
<gene>
    <name evidence="4 6 7" type="ORF">SRAE_1000192700</name>
</gene>
<dbReference type="InterPro" id="IPR051422">
    <property type="entry name" value="AlkB_tRNA_MeTrf/Diox"/>
</dbReference>
<dbReference type="Gene3D" id="3.40.50.150">
    <property type="entry name" value="Vaccinia Virus protein VP39"/>
    <property type="match status" value="1"/>
</dbReference>
<dbReference type="InterPro" id="IPR029063">
    <property type="entry name" value="SAM-dependent_MTases_sf"/>
</dbReference>
<dbReference type="GO" id="GO:0002098">
    <property type="term" value="P:tRNA wobble uridine modification"/>
    <property type="evidence" value="ECO:0007669"/>
    <property type="project" value="TreeGrafter"/>
</dbReference>